<dbReference type="PROSITE" id="PS51192">
    <property type="entry name" value="HELICASE_ATP_BIND_1"/>
    <property type="match status" value="1"/>
</dbReference>
<evidence type="ECO:0000256" key="1">
    <source>
        <dbReference type="ARBA" id="ARBA00004123"/>
    </source>
</evidence>
<feature type="domain" description="Helicase ATP-binding" evidence="16">
    <location>
        <begin position="490"/>
        <end position="674"/>
    </location>
</feature>
<feature type="coiled-coil region" evidence="12">
    <location>
        <begin position="365"/>
        <end position="398"/>
    </location>
</feature>
<sequence>MASSHILGYSKSSRAACHGPPPCKGSTIKAGVIRYGYVNQGPYAQTVEWRHWGCVTPDILNRLAHIQLEEVRGFEDLSTQDQNKIKIAVGLRRVDPADVPASAKPEPAPQAQAAKQANGASTSAGPSQKKRKATFETQSGPSSSQPSSSQPSASQSRSPVSRGLRRITVPTATQLAEDEIIEDTGPEEVIDELYCSLKTSIVGVQYYKGLVGSGEEVRLVREPHNKYDRNAIKVENIGGTQVGHVPRNVAAKLAPLMDQGMVTVEGMMHEGNLQGFSYSLSMTIKIYGAADKRHILEPKLVWATPGQRGFTSTRDGASSSKVARRGASSASAGPSAGPSAASIVAGPLYASSSQSYASAVARPVVAQSAAQLEAAQKQAEALARAAELRDILNNLEKVDDEGRRSGLLDTLCSTGDVLNLPQHENPPGLATGDLKVNLLKHQSQALKWCIEHEYPVLPQLESDKPVQFWQLRKAGGKTFYFNLATKTPQMAPPPLGRGALCADSMGLGKTLTMLSLILATKADVPKVFSRCSLIVVPLSVLSNWEKQIEDHVQPNALTYCVYYGTGRNLTDKELQQYDVVITTYQTVVGEHAPGVGKGNGEGPSKKKQKVQRTLFDMKWKRIILDEGHNIRNPKTKMAKAVNGLEAERRWVLTGTPIINAPQDLGSILTFLRICRPLDNEDFFKRMVLRPLKNGDPNGAELLRALMSHVCIRRTKEMQDSDGNHLVPLPPVEMTVVPVALEGQAREMYDAIQELSTERFNNLLLKHGSVGSAAVQSNVLSMLTRMRQLALHPGLLPANYLEQLRAANELEDEISAPVINLKPEDRIRLQAILAQAIEDNEECPICFSILIDPRITTCAHMFCLACISEVIFRDPKCPMDRRPITTGDLVEPAPPTDLTQTPVLPSDTEEEDLDGLRSGSSAKIDQLVHLLKLTPLTEKSLVFSQFTGFLDKIAEVLEKEGISYVRFDGKMSARSRQETLAKFSIPITDEDVASIPATQPSSGRPSRQRMQSSQAVIDVGADDTNDADFVMADGRGDSDFIDDEDDAPSPAKKRKGKKKATVKTRSSGTRVLDGSAFEGENPRVMLLSLKAGALGLNLTVANNVYLMDPWWQEGIESQAIDRCNRIGQTKPVRVYQLIAENTVESKVIDIQEKKKQLIKHAFSGIKSRETQRQKKEARLQELIELFGARQTTTQGAANDQATLDGWHAT</sequence>
<dbReference type="SMART" id="SM00490">
    <property type="entry name" value="HELICc"/>
    <property type="match status" value="1"/>
</dbReference>
<dbReference type="Pfam" id="PF00645">
    <property type="entry name" value="zf-PARP"/>
    <property type="match status" value="1"/>
</dbReference>
<evidence type="ECO:0000256" key="4">
    <source>
        <dbReference type="ARBA" id="ARBA00022741"/>
    </source>
</evidence>
<dbReference type="Pfam" id="PF00176">
    <property type="entry name" value="SNF2-rel_dom"/>
    <property type="match status" value="1"/>
</dbReference>
<evidence type="ECO:0000256" key="7">
    <source>
        <dbReference type="ARBA" id="ARBA00022806"/>
    </source>
</evidence>
<dbReference type="Pfam" id="PF08797">
    <property type="entry name" value="HIRAN"/>
    <property type="match status" value="1"/>
</dbReference>
<feature type="region of interest" description="Disordered" evidence="13">
    <location>
        <begin position="1"/>
        <end position="21"/>
    </location>
</feature>
<keyword evidence="5 11" id="KW-0863">Zinc-finger</keyword>
<feature type="domain" description="Helicase C-terminal" evidence="17">
    <location>
        <begin position="922"/>
        <end position="1165"/>
    </location>
</feature>
<feature type="region of interest" description="Disordered" evidence="13">
    <location>
        <begin position="98"/>
        <end position="171"/>
    </location>
</feature>
<comment type="similarity">
    <text evidence="2">Belongs to the SNF2/RAD54 helicase family.</text>
</comment>
<dbReference type="SMART" id="SM00910">
    <property type="entry name" value="HIRAN"/>
    <property type="match status" value="1"/>
</dbReference>
<dbReference type="InterPro" id="IPR014905">
    <property type="entry name" value="HIRAN"/>
</dbReference>
<evidence type="ECO:0000256" key="13">
    <source>
        <dbReference type="SAM" id="MobiDB-lite"/>
    </source>
</evidence>
<comment type="subcellular location">
    <subcellularLocation>
        <location evidence="1">Nucleus</location>
    </subcellularLocation>
</comment>
<dbReference type="InterPro" id="IPR001841">
    <property type="entry name" value="Znf_RING"/>
</dbReference>
<feature type="compositionally biased region" description="Basic residues" evidence="13">
    <location>
        <begin position="1050"/>
        <end position="1061"/>
    </location>
</feature>
<proteinExistence type="inferred from homology"/>
<dbReference type="InterPro" id="IPR027417">
    <property type="entry name" value="P-loop_NTPase"/>
</dbReference>
<evidence type="ECO:0000256" key="11">
    <source>
        <dbReference type="PROSITE-ProRule" id="PRU00175"/>
    </source>
</evidence>
<evidence type="ECO:0000256" key="12">
    <source>
        <dbReference type="SAM" id="Coils"/>
    </source>
</evidence>
<dbReference type="Gene3D" id="3.40.50.10810">
    <property type="entry name" value="Tandem AAA-ATPase domain"/>
    <property type="match status" value="1"/>
</dbReference>
<dbReference type="Gene3D" id="3.30.70.2330">
    <property type="match status" value="1"/>
</dbReference>
<dbReference type="InterPro" id="IPR050628">
    <property type="entry name" value="SNF2_RAD54_helicase_TF"/>
</dbReference>
<dbReference type="InterPro" id="IPR038718">
    <property type="entry name" value="SNF2-like_sf"/>
</dbReference>
<dbReference type="SUPFAM" id="SSF57850">
    <property type="entry name" value="RING/U-box"/>
    <property type="match status" value="1"/>
</dbReference>
<dbReference type="InterPro" id="IPR017907">
    <property type="entry name" value="Znf_RING_CS"/>
</dbReference>
<keyword evidence="9" id="KW-0067">ATP-binding</keyword>
<dbReference type="SMART" id="SM00184">
    <property type="entry name" value="RING"/>
    <property type="match status" value="1"/>
</dbReference>
<dbReference type="SUPFAM" id="SSF52540">
    <property type="entry name" value="P-loop containing nucleoside triphosphate hydrolases"/>
    <property type="match status" value="3"/>
</dbReference>
<dbReference type="CDD" id="cd18793">
    <property type="entry name" value="SF2_C_SNF"/>
    <property type="match status" value="1"/>
</dbReference>
<dbReference type="Pfam" id="PF00271">
    <property type="entry name" value="Helicase_C"/>
    <property type="match status" value="2"/>
</dbReference>
<evidence type="ECO:0000256" key="3">
    <source>
        <dbReference type="ARBA" id="ARBA00022723"/>
    </source>
</evidence>
<dbReference type="SMART" id="SM00487">
    <property type="entry name" value="DEXDc"/>
    <property type="match status" value="1"/>
</dbReference>
<organism evidence="18 19">
    <name type="scientific">Somion occarium</name>
    <dbReference type="NCBI Taxonomy" id="3059160"/>
    <lineage>
        <taxon>Eukaryota</taxon>
        <taxon>Fungi</taxon>
        <taxon>Dikarya</taxon>
        <taxon>Basidiomycota</taxon>
        <taxon>Agaricomycotina</taxon>
        <taxon>Agaricomycetes</taxon>
        <taxon>Polyporales</taxon>
        <taxon>Cerrenaceae</taxon>
        <taxon>Somion</taxon>
    </lineage>
</organism>
<keyword evidence="4" id="KW-0547">Nucleotide-binding</keyword>
<dbReference type="Proteomes" id="UP001497453">
    <property type="component" value="Chromosome 4"/>
</dbReference>
<gene>
    <name evidence="18" type="ORF">GFSPODELE1_LOCUS6516</name>
</gene>
<evidence type="ECO:0000256" key="2">
    <source>
        <dbReference type="ARBA" id="ARBA00007025"/>
    </source>
</evidence>
<dbReference type="SUPFAM" id="SSF57716">
    <property type="entry name" value="Glucocorticoid receptor-like (DNA-binding domain)"/>
    <property type="match status" value="1"/>
</dbReference>
<accession>A0ABP1DIU8</accession>
<dbReference type="InterPro" id="IPR049730">
    <property type="entry name" value="SNF2/RAD54-like_C"/>
</dbReference>
<dbReference type="PANTHER" id="PTHR45626">
    <property type="entry name" value="TRANSCRIPTION TERMINATION FACTOR 2-RELATED"/>
    <property type="match status" value="1"/>
</dbReference>
<keyword evidence="6" id="KW-0378">Hydrolase</keyword>
<dbReference type="PROSITE" id="PS50089">
    <property type="entry name" value="ZF_RING_2"/>
    <property type="match status" value="1"/>
</dbReference>
<dbReference type="EMBL" id="OZ037947">
    <property type="protein sequence ID" value="CAL1707746.1"/>
    <property type="molecule type" value="Genomic_DNA"/>
</dbReference>
<dbReference type="InterPro" id="IPR036957">
    <property type="entry name" value="Znf_PARP_sf"/>
</dbReference>
<feature type="compositionally biased region" description="Low complexity" evidence="13">
    <location>
        <begin position="138"/>
        <end position="161"/>
    </location>
</feature>
<evidence type="ECO:0000259" key="16">
    <source>
        <dbReference type="PROSITE" id="PS51192"/>
    </source>
</evidence>
<evidence type="ECO:0000259" key="14">
    <source>
        <dbReference type="PROSITE" id="PS50064"/>
    </source>
</evidence>
<dbReference type="PROSITE" id="PS50064">
    <property type="entry name" value="ZF_PARP_2"/>
    <property type="match status" value="1"/>
</dbReference>
<keyword evidence="19" id="KW-1185">Reference proteome</keyword>
<dbReference type="InterPro" id="IPR001650">
    <property type="entry name" value="Helicase_C-like"/>
</dbReference>
<dbReference type="PROSITE" id="PS51194">
    <property type="entry name" value="HELICASE_CTER"/>
    <property type="match status" value="1"/>
</dbReference>
<dbReference type="Gene3D" id="3.40.50.300">
    <property type="entry name" value="P-loop containing nucleotide triphosphate hydrolases"/>
    <property type="match status" value="1"/>
</dbReference>
<dbReference type="InterPro" id="IPR014001">
    <property type="entry name" value="Helicase_ATP-bd"/>
</dbReference>
<evidence type="ECO:0000313" key="19">
    <source>
        <dbReference type="Proteomes" id="UP001497453"/>
    </source>
</evidence>
<dbReference type="Pfam" id="PF13920">
    <property type="entry name" value="zf-C3HC4_3"/>
    <property type="match status" value="1"/>
</dbReference>
<dbReference type="Gene3D" id="3.30.40.10">
    <property type="entry name" value="Zinc/RING finger domain, C3HC4 (zinc finger)"/>
    <property type="match status" value="1"/>
</dbReference>
<feature type="region of interest" description="Disordered" evidence="13">
    <location>
        <begin position="1031"/>
        <end position="1067"/>
    </location>
</feature>
<evidence type="ECO:0000259" key="17">
    <source>
        <dbReference type="PROSITE" id="PS51194"/>
    </source>
</evidence>
<name>A0ABP1DIU8_9APHY</name>
<dbReference type="SMART" id="SM01336">
    <property type="entry name" value="zf-PARP"/>
    <property type="match status" value="1"/>
</dbReference>
<evidence type="ECO:0000256" key="6">
    <source>
        <dbReference type="ARBA" id="ARBA00022801"/>
    </source>
</evidence>
<reference evidence="19" key="1">
    <citation type="submission" date="2024-04" db="EMBL/GenBank/DDBJ databases">
        <authorList>
            <person name="Shaw F."/>
            <person name="Minotto A."/>
        </authorList>
    </citation>
    <scope>NUCLEOTIDE SEQUENCE [LARGE SCALE GENOMIC DNA]</scope>
</reference>
<evidence type="ECO:0000259" key="15">
    <source>
        <dbReference type="PROSITE" id="PS50089"/>
    </source>
</evidence>
<feature type="compositionally biased region" description="Low complexity" evidence="13">
    <location>
        <begin position="316"/>
        <end position="338"/>
    </location>
</feature>
<feature type="compositionally biased region" description="Low complexity" evidence="13">
    <location>
        <begin position="100"/>
        <end position="117"/>
    </location>
</feature>
<protein>
    <submittedName>
        <fullName evidence="18">Uncharacterized protein</fullName>
    </submittedName>
</protein>
<keyword evidence="8" id="KW-0862">Zinc</keyword>
<evidence type="ECO:0000256" key="9">
    <source>
        <dbReference type="ARBA" id="ARBA00022840"/>
    </source>
</evidence>
<feature type="domain" description="PARP-type" evidence="14">
    <location>
        <begin position="5"/>
        <end position="86"/>
    </location>
</feature>
<feature type="region of interest" description="Disordered" evidence="13">
    <location>
        <begin position="883"/>
        <end position="916"/>
    </location>
</feature>
<dbReference type="PANTHER" id="PTHR45626:SF17">
    <property type="entry name" value="HELICASE-LIKE TRANSCRIPTION FACTOR"/>
    <property type="match status" value="1"/>
</dbReference>
<keyword evidence="7" id="KW-0347">Helicase</keyword>
<feature type="domain" description="RING-type" evidence="15">
    <location>
        <begin position="842"/>
        <end position="880"/>
    </location>
</feature>
<keyword evidence="3" id="KW-0479">Metal-binding</keyword>
<dbReference type="InterPro" id="IPR001510">
    <property type="entry name" value="Znf_PARP"/>
</dbReference>
<evidence type="ECO:0000256" key="10">
    <source>
        <dbReference type="ARBA" id="ARBA00023242"/>
    </source>
</evidence>
<dbReference type="InterPro" id="IPR000330">
    <property type="entry name" value="SNF2_N"/>
</dbReference>
<feature type="region of interest" description="Disordered" evidence="13">
    <location>
        <begin position="307"/>
        <end position="338"/>
    </location>
</feature>
<evidence type="ECO:0000256" key="8">
    <source>
        <dbReference type="ARBA" id="ARBA00022833"/>
    </source>
</evidence>
<keyword evidence="10" id="KW-0539">Nucleus</keyword>
<dbReference type="PROSITE" id="PS00518">
    <property type="entry name" value="ZF_RING_1"/>
    <property type="match status" value="1"/>
</dbReference>
<keyword evidence="12" id="KW-0175">Coiled coil</keyword>
<evidence type="ECO:0000256" key="5">
    <source>
        <dbReference type="ARBA" id="ARBA00022771"/>
    </source>
</evidence>
<evidence type="ECO:0000313" key="18">
    <source>
        <dbReference type="EMBL" id="CAL1707746.1"/>
    </source>
</evidence>
<dbReference type="Gene3D" id="3.30.1740.10">
    <property type="entry name" value="Zinc finger, PARP-type"/>
    <property type="match status" value="1"/>
</dbReference>
<dbReference type="InterPro" id="IPR013083">
    <property type="entry name" value="Znf_RING/FYVE/PHD"/>
</dbReference>